<name>A0AAV7MTW3_PLEWA</name>
<dbReference type="AlphaFoldDB" id="A0AAV7MTW3"/>
<keyword evidence="3" id="KW-1185">Reference proteome</keyword>
<sequence length="154" mass="16966">MSRSPGVPRREECAARCGNNQAPQTHGRTPRLLRQRYTGQTAFQLGPQGRALGLQREGSTCRTPLGSLRLSGLSCRPSCVRFRFRATQLASRLRQQSTGLNCDHKFPHTKLISLSALVDSKTAHNEGLGECMTFYVEAIEELQVESVAPKATVL</sequence>
<dbReference type="EMBL" id="JANPWB010000013">
    <property type="protein sequence ID" value="KAJ1107168.1"/>
    <property type="molecule type" value="Genomic_DNA"/>
</dbReference>
<reference evidence="2" key="1">
    <citation type="journal article" date="2022" name="bioRxiv">
        <title>Sequencing and chromosome-scale assembly of the giantPleurodeles waltlgenome.</title>
        <authorList>
            <person name="Brown T."/>
            <person name="Elewa A."/>
            <person name="Iarovenko S."/>
            <person name="Subramanian E."/>
            <person name="Araus A.J."/>
            <person name="Petzold A."/>
            <person name="Susuki M."/>
            <person name="Suzuki K.-i.T."/>
            <person name="Hayashi T."/>
            <person name="Toyoda A."/>
            <person name="Oliveira C."/>
            <person name="Osipova E."/>
            <person name="Leigh N.D."/>
            <person name="Simon A."/>
            <person name="Yun M.H."/>
        </authorList>
    </citation>
    <scope>NUCLEOTIDE SEQUENCE</scope>
    <source>
        <strain evidence="2">20211129_DDA</strain>
        <tissue evidence="2">Liver</tissue>
    </source>
</reference>
<feature type="compositionally biased region" description="Polar residues" evidence="1">
    <location>
        <begin position="18"/>
        <end position="27"/>
    </location>
</feature>
<dbReference type="Proteomes" id="UP001066276">
    <property type="component" value="Chromosome 9"/>
</dbReference>
<accession>A0AAV7MTW3</accession>
<organism evidence="2 3">
    <name type="scientific">Pleurodeles waltl</name>
    <name type="common">Iberian ribbed newt</name>
    <dbReference type="NCBI Taxonomy" id="8319"/>
    <lineage>
        <taxon>Eukaryota</taxon>
        <taxon>Metazoa</taxon>
        <taxon>Chordata</taxon>
        <taxon>Craniata</taxon>
        <taxon>Vertebrata</taxon>
        <taxon>Euteleostomi</taxon>
        <taxon>Amphibia</taxon>
        <taxon>Batrachia</taxon>
        <taxon>Caudata</taxon>
        <taxon>Salamandroidea</taxon>
        <taxon>Salamandridae</taxon>
        <taxon>Pleurodelinae</taxon>
        <taxon>Pleurodeles</taxon>
    </lineage>
</organism>
<evidence type="ECO:0000313" key="3">
    <source>
        <dbReference type="Proteomes" id="UP001066276"/>
    </source>
</evidence>
<protein>
    <submittedName>
        <fullName evidence="2">Uncharacterized protein</fullName>
    </submittedName>
</protein>
<evidence type="ECO:0000256" key="1">
    <source>
        <dbReference type="SAM" id="MobiDB-lite"/>
    </source>
</evidence>
<gene>
    <name evidence="2" type="ORF">NDU88_004561</name>
</gene>
<feature type="region of interest" description="Disordered" evidence="1">
    <location>
        <begin position="1"/>
        <end position="30"/>
    </location>
</feature>
<comment type="caution">
    <text evidence="2">The sequence shown here is derived from an EMBL/GenBank/DDBJ whole genome shotgun (WGS) entry which is preliminary data.</text>
</comment>
<evidence type="ECO:0000313" key="2">
    <source>
        <dbReference type="EMBL" id="KAJ1107168.1"/>
    </source>
</evidence>
<proteinExistence type="predicted"/>